<keyword evidence="1" id="KW-0805">Transcription regulation</keyword>
<gene>
    <name evidence="6" type="ORF">IU514_10555</name>
</gene>
<dbReference type="InterPro" id="IPR007627">
    <property type="entry name" value="RNA_pol_sigma70_r2"/>
</dbReference>
<dbReference type="Proteomes" id="UP001429984">
    <property type="component" value="Unassembled WGS sequence"/>
</dbReference>
<evidence type="ECO:0000256" key="1">
    <source>
        <dbReference type="ARBA" id="ARBA00023015"/>
    </source>
</evidence>
<evidence type="ECO:0000256" key="3">
    <source>
        <dbReference type="ARBA" id="ARBA00023125"/>
    </source>
</evidence>
<dbReference type="Gene3D" id="1.10.1740.10">
    <property type="match status" value="1"/>
</dbReference>
<keyword evidence="7" id="KW-1185">Reference proteome</keyword>
<dbReference type="InterPro" id="IPR013325">
    <property type="entry name" value="RNA_pol_sigma_r2"/>
</dbReference>
<proteinExistence type="predicted"/>
<protein>
    <submittedName>
        <fullName evidence="6">Sigma-70 family RNA polymerase sigma factor</fullName>
    </submittedName>
</protein>
<dbReference type="PANTHER" id="PTHR43133:SF8">
    <property type="entry name" value="RNA POLYMERASE SIGMA FACTOR HI_1459-RELATED"/>
    <property type="match status" value="1"/>
</dbReference>
<accession>A0ABS0B9Z6</accession>
<dbReference type="InterPro" id="IPR039425">
    <property type="entry name" value="RNA_pol_sigma-70-like"/>
</dbReference>
<reference evidence="6 7" key="1">
    <citation type="submission" date="2020-11" db="EMBL/GenBank/DDBJ databases">
        <title>Draft Genome Sequence and Secondary Metabolite Biosynthetic Potential of the Lysobacter niastensis Type strain DSM 18481.</title>
        <authorList>
            <person name="Turrini P."/>
            <person name="Artuso I."/>
            <person name="Tescari M."/>
            <person name="Lugli G.A."/>
            <person name="Frangipani E."/>
            <person name="Ventura M."/>
            <person name="Visca P."/>
        </authorList>
    </citation>
    <scope>NUCLEOTIDE SEQUENCE [LARGE SCALE GENOMIC DNA]</scope>
    <source>
        <strain evidence="6 7">DSM 18481</strain>
    </source>
</reference>
<keyword evidence="4" id="KW-0804">Transcription</keyword>
<evidence type="ECO:0000313" key="6">
    <source>
        <dbReference type="EMBL" id="MBF6024469.1"/>
    </source>
</evidence>
<name>A0ABS0B9Z6_9GAMM</name>
<dbReference type="EMBL" id="JADLZT010000005">
    <property type="protein sequence ID" value="MBF6024469.1"/>
    <property type="molecule type" value="Genomic_DNA"/>
</dbReference>
<dbReference type="Pfam" id="PF04542">
    <property type="entry name" value="Sigma70_r2"/>
    <property type="match status" value="1"/>
</dbReference>
<sequence length="232" mass="26416">MTRFNTTRWSLILEARQPETARTALEQICGAYRGPVLAYVCRHGYSKDDAEDLTQDFFARLLERRWDTVVDPARGRFRSFLLTALQRFLIDARHSTGAQKRGGGQRQATMDPCTDVAAPDNDSPEQAFDRAWALTVLDRSYHRLRDEAQRAGKRELFDRLEAYIAEPADSADYTRLSQELGVRANTIAVSVHRLRVRLRELVREELADTTGSEADLMEELHVLRSVLGGADY</sequence>
<keyword evidence="2" id="KW-0731">Sigma factor</keyword>
<evidence type="ECO:0000259" key="5">
    <source>
        <dbReference type="Pfam" id="PF04542"/>
    </source>
</evidence>
<organism evidence="6 7">
    <name type="scientific">Lysobacter niastensis</name>
    <dbReference type="NCBI Taxonomy" id="380629"/>
    <lineage>
        <taxon>Bacteria</taxon>
        <taxon>Pseudomonadati</taxon>
        <taxon>Pseudomonadota</taxon>
        <taxon>Gammaproteobacteria</taxon>
        <taxon>Lysobacterales</taxon>
        <taxon>Lysobacteraceae</taxon>
        <taxon>Lysobacter</taxon>
    </lineage>
</organism>
<dbReference type="RefSeq" id="WP_194931064.1">
    <property type="nucleotide sequence ID" value="NZ_JADLZT010000005.1"/>
</dbReference>
<evidence type="ECO:0000256" key="2">
    <source>
        <dbReference type="ARBA" id="ARBA00023082"/>
    </source>
</evidence>
<dbReference type="SUPFAM" id="SSF88946">
    <property type="entry name" value="Sigma2 domain of RNA polymerase sigma factors"/>
    <property type="match status" value="1"/>
</dbReference>
<feature type="domain" description="RNA polymerase sigma-70 region 2" evidence="5">
    <location>
        <begin position="31"/>
        <end position="93"/>
    </location>
</feature>
<keyword evidence="3" id="KW-0238">DNA-binding</keyword>
<dbReference type="PANTHER" id="PTHR43133">
    <property type="entry name" value="RNA POLYMERASE ECF-TYPE SIGMA FACTO"/>
    <property type="match status" value="1"/>
</dbReference>
<evidence type="ECO:0000256" key="4">
    <source>
        <dbReference type="ARBA" id="ARBA00023163"/>
    </source>
</evidence>
<comment type="caution">
    <text evidence="6">The sequence shown here is derived from an EMBL/GenBank/DDBJ whole genome shotgun (WGS) entry which is preliminary data.</text>
</comment>
<evidence type="ECO:0000313" key="7">
    <source>
        <dbReference type="Proteomes" id="UP001429984"/>
    </source>
</evidence>